<proteinExistence type="predicted"/>
<sequence>MNVGKATDKSSQQSNWQHCGHIYYLLDTLKLTYESHCGRVTYEKLNLDTLHELCAELQRGQHIAPKKTAYLPELFSLSVCGVCWEELGSQVRIKAIPEAACIRFESIDNIASEAKFQTSYRLSDDGIIPLANQAGFDRAVRRVTNISVSEFIRFLKACNTHIPQHFVSKLAIRSENFDSIFTPTESHLLSQTLEQESLIYFK</sequence>
<gene>
    <name evidence="1" type="ORF">HB761_17830</name>
</gene>
<dbReference type="Proteomes" id="UP001058687">
    <property type="component" value="Chromosome 2"/>
</dbReference>
<evidence type="ECO:0000313" key="1">
    <source>
        <dbReference type="EMBL" id="UTZ29757.1"/>
    </source>
</evidence>
<protein>
    <submittedName>
        <fullName evidence="1">Uncharacterized protein</fullName>
    </submittedName>
</protein>
<dbReference type="EMBL" id="CP050468">
    <property type="protein sequence ID" value="UTZ29757.1"/>
    <property type="molecule type" value="Genomic_DNA"/>
</dbReference>
<accession>A0AAE9N5A5</accession>
<name>A0AAE9N5A5_9VIBR</name>
<organism evidence="1 2">
    <name type="scientific">Vibrio campbellii</name>
    <dbReference type="NCBI Taxonomy" id="680"/>
    <lineage>
        <taxon>Bacteria</taxon>
        <taxon>Pseudomonadati</taxon>
        <taxon>Pseudomonadota</taxon>
        <taxon>Gammaproteobacteria</taxon>
        <taxon>Vibrionales</taxon>
        <taxon>Vibrionaceae</taxon>
        <taxon>Vibrio</taxon>
    </lineage>
</organism>
<dbReference type="AlphaFoldDB" id="A0AAE9N5A5"/>
<reference evidence="1" key="1">
    <citation type="submission" date="2020-03" db="EMBL/GenBank/DDBJ databases">
        <title>Five strains of Vibrio campbellii isolated from Mariana Trench.</title>
        <authorList>
            <person name="Liang J."/>
            <person name="Zhang X.-H."/>
        </authorList>
    </citation>
    <scope>NUCLEOTIDE SEQUENCE</scope>
    <source>
        <strain evidence="1">LJC014</strain>
    </source>
</reference>
<evidence type="ECO:0000313" key="2">
    <source>
        <dbReference type="Proteomes" id="UP001058687"/>
    </source>
</evidence>